<dbReference type="SUPFAM" id="SSF56935">
    <property type="entry name" value="Porins"/>
    <property type="match status" value="1"/>
</dbReference>
<dbReference type="InterPro" id="IPR041700">
    <property type="entry name" value="OMP_b-brl_3"/>
</dbReference>
<reference evidence="13 14" key="1">
    <citation type="submission" date="2016-10" db="EMBL/GenBank/DDBJ databases">
        <authorList>
            <person name="de Groot N.N."/>
        </authorList>
    </citation>
    <scope>NUCLEOTIDE SEQUENCE [LARGE SCALE GENOMIC DNA]</scope>
    <source>
        <strain evidence="13 14">DSM 21039</strain>
    </source>
</reference>
<dbReference type="InterPro" id="IPR039426">
    <property type="entry name" value="TonB-dep_rcpt-like"/>
</dbReference>
<dbReference type="GO" id="GO:0009279">
    <property type="term" value="C:cell outer membrane"/>
    <property type="evidence" value="ECO:0007669"/>
    <property type="project" value="UniProtKB-SubCell"/>
</dbReference>
<evidence type="ECO:0000256" key="10">
    <source>
        <dbReference type="ARBA" id="ARBA00023237"/>
    </source>
</evidence>
<dbReference type="InterPro" id="IPR023997">
    <property type="entry name" value="TonB-dep_OMP_SusC/RagA_CS"/>
</dbReference>
<name>A0A1H7HNX0_9BACT</name>
<dbReference type="PANTHER" id="PTHR32552:SF68">
    <property type="entry name" value="FERRICHROME OUTER MEMBRANE TRANSPORTER_PHAGE RECEPTOR"/>
    <property type="match status" value="1"/>
</dbReference>
<keyword evidence="10 11" id="KW-0998">Cell outer membrane</keyword>
<dbReference type="InterPro" id="IPR008969">
    <property type="entry name" value="CarboxyPept-like_regulatory"/>
</dbReference>
<keyword evidence="3 11" id="KW-1134">Transmembrane beta strand</keyword>
<dbReference type="InterPro" id="IPR011662">
    <property type="entry name" value="Secretin/TonB_short_N"/>
</dbReference>
<dbReference type="InterPro" id="IPR023996">
    <property type="entry name" value="TonB-dep_OMP_SusC/RagA"/>
</dbReference>
<dbReference type="Pfam" id="PF07715">
    <property type="entry name" value="Plug"/>
    <property type="match status" value="1"/>
</dbReference>
<dbReference type="SMART" id="SM00965">
    <property type="entry name" value="STN"/>
    <property type="match status" value="1"/>
</dbReference>
<dbReference type="Proteomes" id="UP000198984">
    <property type="component" value="Unassembled WGS sequence"/>
</dbReference>
<dbReference type="GO" id="GO:0015344">
    <property type="term" value="F:siderophore uptake transmembrane transporter activity"/>
    <property type="evidence" value="ECO:0007669"/>
    <property type="project" value="TreeGrafter"/>
</dbReference>
<evidence type="ECO:0000259" key="12">
    <source>
        <dbReference type="SMART" id="SM00965"/>
    </source>
</evidence>
<keyword evidence="8" id="KW-0406">Ion transport</keyword>
<evidence type="ECO:0000256" key="6">
    <source>
        <dbReference type="ARBA" id="ARBA00022729"/>
    </source>
</evidence>
<evidence type="ECO:0000256" key="11">
    <source>
        <dbReference type="PROSITE-ProRule" id="PRU01360"/>
    </source>
</evidence>
<gene>
    <name evidence="13" type="ORF">SAMN04488505_101355</name>
</gene>
<keyword evidence="2 11" id="KW-0813">Transport</keyword>
<dbReference type="AlphaFoldDB" id="A0A1H7HNX0"/>
<evidence type="ECO:0000313" key="13">
    <source>
        <dbReference type="EMBL" id="SEK52093.1"/>
    </source>
</evidence>
<accession>A0A1H7HNX0</accession>
<evidence type="ECO:0000256" key="4">
    <source>
        <dbReference type="ARBA" id="ARBA00022496"/>
    </source>
</evidence>
<evidence type="ECO:0000256" key="7">
    <source>
        <dbReference type="ARBA" id="ARBA00023004"/>
    </source>
</evidence>
<dbReference type="Gene3D" id="2.60.40.1120">
    <property type="entry name" value="Carboxypeptidase-like, regulatory domain"/>
    <property type="match status" value="1"/>
</dbReference>
<keyword evidence="7" id="KW-0408">Iron</keyword>
<dbReference type="Gene3D" id="3.55.50.30">
    <property type="match status" value="1"/>
</dbReference>
<dbReference type="InterPro" id="IPR012910">
    <property type="entry name" value="Plug_dom"/>
</dbReference>
<dbReference type="NCBIfam" id="TIGR04057">
    <property type="entry name" value="SusC_RagA_signa"/>
    <property type="match status" value="1"/>
</dbReference>
<dbReference type="NCBIfam" id="TIGR04056">
    <property type="entry name" value="OMP_RagA_SusC"/>
    <property type="match status" value="1"/>
</dbReference>
<feature type="domain" description="Secretin/TonB short N-terminal" evidence="12">
    <location>
        <begin position="69"/>
        <end position="120"/>
    </location>
</feature>
<evidence type="ECO:0000256" key="9">
    <source>
        <dbReference type="ARBA" id="ARBA00023136"/>
    </source>
</evidence>
<dbReference type="SUPFAM" id="SSF49464">
    <property type="entry name" value="Carboxypeptidase regulatory domain-like"/>
    <property type="match status" value="1"/>
</dbReference>
<keyword evidence="14" id="KW-1185">Reference proteome</keyword>
<dbReference type="STRING" id="573321.SAMN04488505_101355"/>
<keyword evidence="6" id="KW-0732">Signal</keyword>
<protein>
    <submittedName>
        <fullName evidence="13">TonB-linked outer membrane protein, SusC/RagA family</fullName>
    </submittedName>
</protein>
<evidence type="ECO:0000313" key="14">
    <source>
        <dbReference type="Proteomes" id="UP000198984"/>
    </source>
</evidence>
<dbReference type="InterPro" id="IPR036942">
    <property type="entry name" value="Beta-barrel_TonB_sf"/>
</dbReference>
<comment type="subcellular location">
    <subcellularLocation>
        <location evidence="1 11">Cell outer membrane</location>
        <topology evidence="1 11">Multi-pass membrane protein</topology>
    </subcellularLocation>
</comment>
<dbReference type="InterPro" id="IPR037066">
    <property type="entry name" value="Plug_dom_sf"/>
</dbReference>
<evidence type="ECO:0000256" key="2">
    <source>
        <dbReference type="ARBA" id="ARBA00022448"/>
    </source>
</evidence>
<keyword evidence="4" id="KW-0410">Iron transport</keyword>
<dbReference type="Pfam" id="PF14905">
    <property type="entry name" value="OMP_b-brl_3"/>
    <property type="match status" value="1"/>
</dbReference>
<proteinExistence type="inferred from homology"/>
<dbReference type="Pfam" id="PF07660">
    <property type="entry name" value="STN"/>
    <property type="match status" value="1"/>
</dbReference>
<dbReference type="Gene3D" id="2.170.130.10">
    <property type="entry name" value="TonB-dependent receptor, plug domain"/>
    <property type="match status" value="1"/>
</dbReference>
<keyword evidence="9 11" id="KW-0472">Membrane</keyword>
<dbReference type="PANTHER" id="PTHR32552">
    <property type="entry name" value="FERRICHROME IRON RECEPTOR-RELATED"/>
    <property type="match status" value="1"/>
</dbReference>
<dbReference type="Gene3D" id="2.40.170.20">
    <property type="entry name" value="TonB-dependent receptor, beta-barrel domain"/>
    <property type="match status" value="1"/>
</dbReference>
<evidence type="ECO:0000256" key="8">
    <source>
        <dbReference type="ARBA" id="ARBA00023065"/>
    </source>
</evidence>
<evidence type="ECO:0000256" key="3">
    <source>
        <dbReference type="ARBA" id="ARBA00022452"/>
    </source>
</evidence>
<dbReference type="PROSITE" id="PS52016">
    <property type="entry name" value="TONB_DEPENDENT_REC_3"/>
    <property type="match status" value="1"/>
</dbReference>
<dbReference type="EMBL" id="FOBB01000001">
    <property type="protein sequence ID" value="SEK52093.1"/>
    <property type="molecule type" value="Genomic_DNA"/>
</dbReference>
<comment type="similarity">
    <text evidence="11">Belongs to the TonB-dependent receptor family.</text>
</comment>
<evidence type="ECO:0000256" key="1">
    <source>
        <dbReference type="ARBA" id="ARBA00004571"/>
    </source>
</evidence>
<evidence type="ECO:0000256" key="5">
    <source>
        <dbReference type="ARBA" id="ARBA00022692"/>
    </source>
</evidence>
<keyword evidence="5 11" id="KW-0812">Transmembrane</keyword>
<dbReference type="Pfam" id="PF13715">
    <property type="entry name" value="CarbopepD_reg_2"/>
    <property type="match status" value="1"/>
</dbReference>
<sequence length="1122" mass="121430">MKLRVHCKVPPRRHFAATNLILVMKLTTLFLLVGILQISAKGYSQKITLAAKNVPLSKVFADIQAQSGFSLLYDNNLIKQTRNIDINVKEASVDEVLTTCLKGLPLTYEVAGKIIIIRAKPGGAAVIPPPPQTVQGTVKDETGQPLFGAVVYLKEIKRGAQTGADGSFTIANIAPGTYTLAISFLGYEPQEQQLTVNNETVNITVTLKQAVNKLKDVVVVTALGVKRSERSVTYATQQVNGSELTKVKTSNLVNTLNGKVAGLNISSSSSGVGGSAKVILRGNKSGLQSNQALYVIDGVPMNNTTTNQPNSSYGGGTSYDGGDPISNLNPEDIESISVLKGASAAALYGSQGANGVILITTKSGKAGRLQVNVSSVYTIDKVATKPEFQNSYGQTAGTPTQSWGNKISNGGHDNLDDFYQTGQNWTNSVNLSVGTDKAQTYFSYANTSAKGIEPGNKLGRNNITFKETGHFFDNKLTVEGDVNYVTQTIDNTPTAGFYTNPLTGLYLFPRGVDILPYKNGFEQLNAATNRPTQNWAFPEDIQQNPWWIVNRNTNSLTRNRVLMNASVKYDVKPWLNIQARGSIDRINDIYEQKLYDGTSTVIAPVNGAYNYRNGVNTQQYGDLIANFNFPVNKFKVTGLVGTSVRDVKTTGNYYASGQDGLYLPNVFTLQNFKVLNPLNSATMQEKHSQWQSVFASANISYNDWVYLDLTARNDWASNLSYTPDLSYFYPSVGLNFILSQVLTLPQAISYAKVRGSFAQVGNSPDAYMSNPAAYTIGAGGGVINNTKAPFTTLKPELTNSLELGTEWRFFNNRLNVDATYYKTNTKNQTLEISASQATYYNSFYINAGNIQNKGVEVSIGYDVISNSKLKWNTALNYSVNDNKVISLDDRVPYFTLSGQSGTSYASQFAKGGSYGDIYGTTLQHDAQGRVMIDASGKPIVQGGDLVYLGNANTKWQLGWNNNITYGNFSLGFLIDGKFGGQVLSVTQAMMDQYGVSKASGDARDAGGVQVNGADPTGKAVSVVDAQSWYAVTGGRTGVSSEYIYSATVVRLREVALNYAIPVKPHFVKGLKVGLVGRNLAYFSKKAPFDPEVTMSTGNGLAGVDIFMPPATRSFGLSLNASF</sequence>
<organism evidence="13 14">
    <name type="scientific">Chitinophaga rupis</name>
    <dbReference type="NCBI Taxonomy" id="573321"/>
    <lineage>
        <taxon>Bacteria</taxon>
        <taxon>Pseudomonadati</taxon>
        <taxon>Bacteroidota</taxon>
        <taxon>Chitinophagia</taxon>
        <taxon>Chitinophagales</taxon>
        <taxon>Chitinophagaceae</taxon>
        <taxon>Chitinophaga</taxon>
    </lineage>
</organism>